<dbReference type="Proteomes" id="UP000198341">
    <property type="component" value="Chromosome 11"/>
</dbReference>
<dbReference type="GeneID" id="19012842"/>
<dbReference type="InterPro" id="IPR005046">
    <property type="entry name" value="DUF285"/>
</dbReference>
<dbReference type="EMBL" id="FO082268">
    <property type="protein sequence ID" value="CCO18626.1"/>
    <property type="molecule type" value="Genomic_DNA"/>
</dbReference>
<evidence type="ECO:0000256" key="1">
    <source>
        <dbReference type="SAM" id="MobiDB-lite"/>
    </source>
</evidence>
<organism evidence="3 4">
    <name type="scientific">Bathycoccus prasinos</name>
    <dbReference type="NCBI Taxonomy" id="41875"/>
    <lineage>
        <taxon>Eukaryota</taxon>
        <taxon>Viridiplantae</taxon>
        <taxon>Chlorophyta</taxon>
        <taxon>Mamiellophyceae</taxon>
        <taxon>Mamiellales</taxon>
        <taxon>Bathycoccaceae</taxon>
        <taxon>Bathycoccus</taxon>
    </lineage>
</organism>
<keyword evidence="2" id="KW-1133">Transmembrane helix</keyword>
<keyword evidence="4" id="KW-1185">Reference proteome</keyword>
<feature type="region of interest" description="Disordered" evidence="1">
    <location>
        <begin position="476"/>
        <end position="502"/>
    </location>
</feature>
<name>K8EKR1_9CHLO</name>
<accession>K8EKR1</accession>
<reference evidence="3 4" key="1">
    <citation type="submission" date="2011-10" db="EMBL/GenBank/DDBJ databases">
        <authorList>
            <person name="Genoscope - CEA"/>
        </authorList>
    </citation>
    <scope>NUCLEOTIDE SEQUENCE [LARGE SCALE GENOMIC DNA]</scope>
    <source>
        <strain evidence="3 4">RCC 1105</strain>
    </source>
</reference>
<evidence type="ECO:0000256" key="2">
    <source>
        <dbReference type="SAM" id="Phobius"/>
    </source>
</evidence>
<dbReference type="RefSeq" id="XP_007510281.1">
    <property type="nucleotide sequence ID" value="XM_007510219.1"/>
</dbReference>
<feature type="transmembrane region" description="Helical" evidence="2">
    <location>
        <begin position="58"/>
        <end position="76"/>
    </location>
</feature>
<proteinExistence type="predicted"/>
<protein>
    <submittedName>
        <fullName evidence="3">Unnamed protein product</fullName>
    </submittedName>
</protein>
<dbReference type="KEGG" id="bpg:Bathy11g01620"/>
<feature type="compositionally biased region" description="Pro residues" evidence="1">
    <location>
        <begin position="482"/>
        <end position="501"/>
    </location>
</feature>
<evidence type="ECO:0000313" key="4">
    <source>
        <dbReference type="Proteomes" id="UP000198341"/>
    </source>
</evidence>
<dbReference type="NCBIfam" id="TIGR02167">
    <property type="entry name" value="Liste_lipo_26"/>
    <property type="match status" value="2"/>
</dbReference>
<dbReference type="InterPro" id="IPR011889">
    <property type="entry name" value="Liste_lipo_26"/>
</dbReference>
<dbReference type="Pfam" id="PF03382">
    <property type="entry name" value="DUF285"/>
    <property type="match status" value="2"/>
</dbReference>
<sequence length="655" mass="72501">MSAAASTSRHPRRHRDGEREQLLFKTTTARTQTVEHGSSSLDCDEDDNKNVLGKISTFFLLLFVLSVASALGVVLTNDNTATTKTRALSMLGSSSSGLSASANSYVPYSVELIPTFAEQRKPLTDFTFYAAVGSCLSEAPKDGRCIDYGSRSTHGASISEWNVSLVTNMDKAFENRWEFNPSESLSGWDTSGVTSMHWMFFNCHEFNGDVREWQTGNVQDMSGMFYNATKFTRKIDRWDTSSVTNMHGMFQFAASFNKNILGWDTGKVANSANMFKNATDWYKKFSCPNDSSVPNECSCTACVKQEEFLESIEECLRLAPGGNCEKGSHGAIHLWDVSQVTDMSSAFENRESFKDVGISNWDVSSVTRMDNMFRNAVSFNGDISKWNVENVQSSHRMFKNAKAFDKDIRGWVMMNLPLSTTPTTKTKTTTSTMGSSVVSENQTNHASWDMFTGADAWLIKYGCPHCQQFEGPPGMWSTLNEHPPPSPPLPSPPMSPTPPFDPSKCTSTPAFENLHECEDTLLHKEDCSVDPSTNEETCAVEVKVPVLGFCAMKAAINRLNKIECGYLLEETASQTLDSVTTPVNLRGIGNYLDGLATVLETQIAPHQTTPNDEDPFDFNVAGGVGEKEEEKTDGVYGMITDKKKGWFPFLSEHQN</sequence>
<keyword evidence="2" id="KW-0472">Membrane</keyword>
<gene>
    <name evidence="3" type="ordered locus">Bathy11g01620</name>
</gene>
<dbReference type="AlphaFoldDB" id="K8EKR1"/>
<feature type="region of interest" description="Disordered" evidence="1">
    <location>
        <begin position="1"/>
        <end position="20"/>
    </location>
</feature>
<evidence type="ECO:0000313" key="3">
    <source>
        <dbReference type="EMBL" id="CCO18626.1"/>
    </source>
</evidence>
<keyword evidence="2" id="KW-0812">Transmembrane</keyword>